<dbReference type="GO" id="GO:0000026">
    <property type="term" value="F:alpha-1,2-mannosyltransferase activity"/>
    <property type="evidence" value="ECO:0007669"/>
    <property type="project" value="TreeGrafter"/>
</dbReference>
<keyword evidence="7 10" id="KW-1133">Transmembrane helix</keyword>
<keyword evidence="4" id="KW-0808">Transferase</keyword>
<reference evidence="12" key="1">
    <citation type="submission" date="2021-06" db="EMBL/GenBank/DDBJ databases">
        <authorList>
            <person name="Kallberg Y."/>
            <person name="Tangrot J."/>
            <person name="Rosling A."/>
        </authorList>
    </citation>
    <scope>NUCLEOTIDE SEQUENCE</scope>
    <source>
        <strain evidence="12">CL551</strain>
    </source>
</reference>
<name>A0A9N9BG18_9GLOM</name>
<proteinExistence type="inferred from homology"/>
<evidence type="ECO:0000256" key="10">
    <source>
        <dbReference type="RuleBase" id="RU363075"/>
    </source>
</evidence>
<dbReference type="EC" id="2.4.1.-" evidence="10"/>
<evidence type="ECO:0000256" key="6">
    <source>
        <dbReference type="ARBA" id="ARBA00022824"/>
    </source>
</evidence>
<feature type="transmembrane region" description="Helical" evidence="10">
    <location>
        <begin position="296"/>
        <end position="314"/>
    </location>
</feature>
<dbReference type="EMBL" id="CAJVPV010003919">
    <property type="protein sequence ID" value="CAG8562542.1"/>
    <property type="molecule type" value="Genomic_DNA"/>
</dbReference>
<evidence type="ECO:0000313" key="12">
    <source>
        <dbReference type="EMBL" id="CAG8562542.1"/>
    </source>
</evidence>
<dbReference type="OrthoDB" id="416834at2759"/>
<evidence type="ECO:0000256" key="9">
    <source>
        <dbReference type="ARBA" id="ARBA00024708"/>
    </source>
</evidence>
<evidence type="ECO:0000256" key="5">
    <source>
        <dbReference type="ARBA" id="ARBA00022692"/>
    </source>
</evidence>
<comment type="subcellular location">
    <subcellularLocation>
        <location evidence="1 10">Endoplasmic reticulum membrane</location>
        <topology evidence="1 10">Multi-pass membrane protein</topology>
    </subcellularLocation>
</comment>
<sequence>NARSDLAPSEEFIIGGSYIMSSSTLRERHKENSTPSSGISKNVDRSHHVAEEFVNLSTSDDDKGRYPNSLILCFLMTFRILDALVTRTYFNPDEYWQSVEQIRGAAHPMIFAVLYKCLEVIGVDSTDLFIYSPRILQAIIAAIGDFYTYRLAQKFFGDSTAKWTLFCSVVSWFNFFCSIRMLSNGVEMVLTVAALHYWPWPSLATLKNWENRKKDLRLSLCLFAASCILRPTNVIIWSFLYVQLLLETLQSISLFYGVHPWHWYLTQGLPVILTSLISFIIFGIQSSMKKPHDWQHVKSLLQLIGWVVAVYSLLGHKEFRFMYPLLPIFILIAGYGFQKIHDNVKSGSDEARTRSRKYLKLSVSFFLLTNIPMAYYASIVHQSGVIEVMNYLRKEVDNGGVKDIGFLMPCHSTPFYSNLHRRIDMWFLTCEPPLGLQDVNKYMDEADQFYANPLEFLTNHFEPSVTLSSSVHPNSTLRKWPSHLVVFEALMDDIGSTLSASDYTQKGGPQRLSQKTCLQIISLLGKIMDPENFVDLLLDRIEANATFPRHYSYFHLYLKPLTKSSNVTTSNLPSGPFNSYYDVLFAYICSDLIAPSSELTFNGIFLTHLLIKRLRNSINPKSYTSILRFFNTFTSEPHIYPFRPCITMLIVQVLNPGRVPGHTIHWILSFIRDEATWLLQEVDQETVSSQAFTSENISSFLSEQFGKLSRTLMYDDLELSRFIEGFSKVTNIKVKISLTDEEVIANLKFYGFWNILEYSIHHPSEHRYLQSELLEPEDFVKFQSLRVLFKIYRFEHPDQIEPLTNQMRISRLITRKEIDSMTMDTYLAQLMHDQIVDIHLDHLEVSKLELEQCLKIKQDFEYDNEFWMNTLDTCTSDMRLSFEKFSALENEEIILKLVEVAELVTNVPLRKAHIRQFHQLNVTLTTSTKLINHKDINRLFLDIWLTAFSRLFTTIPHSTSSKTSNDNLLSLATVFLCAFCASMQFTWLPPVKNLSKPPALVFAPFLEGLYKIYHGLMLDEEFENEVIEYVFGTIFDKLGLELPLEVLIRESGDLEKIITRCTLMSILEERLRNINCYDHEK</sequence>
<dbReference type="AlphaFoldDB" id="A0A9N9BG18"/>
<dbReference type="Pfam" id="PF03901">
    <property type="entry name" value="Glyco_transf_22"/>
    <property type="match status" value="1"/>
</dbReference>
<protein>
    <recommendedName>
        <fullName evidence="10">Mannosyltransferase</fullName>
        <ecNumber evidence="10">2.4.1.-</ecNumber>
    </recommendedName>
</protein>
<evidence type="ECO:0000256" key="2">
    <source>
        <dbReference type="ARBA" id="ARBA00006065"/>
    </source>
</evidence>
<evidence type="ECO:0000256" key="7">
    <source>
        <dbReference type="ARBA" id="ARBA00022989"/>
    </source>
</evidence>
<feature type="transmembrane region" description="Helical" evidence="10">
    <location>
        <begin position="261"/>
        <end position="284"/>
    </location>
</feature>
<evidence type="ECO:0000256" key="3">
    <source>
        <dbReference type="ARBA" id="ARBA00022676"/>
    </source>
</evidence>
<evidence type="ECO:0000313" key="13">
    <source>
        <dbReference type="Proteomes" id="UP000789342"/>
    </source>
</evidence>
<evidence type="ECO:0000256" key="11">
    <source>
        <dbReference type="SAM" id="MobiDB-lite"/>
    </source>
</evidence>
<comment type="caution">
    <text evidence="12">The sequence shown here is derived from an EMBL/GenBank/DDBJ whole genome shotgun (WGS) entry which is preliminary data.</text>
</comment>
<dbReference type="GO" id="GO:0006506">
    <property type="term" value="P:GPI anchor biosynthetic process"/>
    <property type="evidence" value="ECO:0007669"/>
    <property type="project" value="TreeGrafter"/>
</dbReference>
<keyword evidence="8 10" id="KW-0472">Membrane</keyword>
<feature type="non-terminal residue" evidence="12">
    <location>
        <position position="1"/>
    </location>
</feature>
<accession>A0A9N9BG18</accession>
<dbReference type="GO" id="GO:0005789">
    <property type="term" value="C:endoplasmic reticulum membrane"/>
    <property type="evidence" value="ECO:0007669"/>
    <property type="project" value="UniProtKB-SubCell"/>
</dbReference>
<evidence type="ECO:0000256" key="4">
    <source>
        <dbReference type="ARBA" id="ARBA00022679"/>
    </source>
</evidence>
<dbReference type="InterPro" id="IPR005599">
    <property type="entry name" value="GPI_mannosylTrfase"/>
</dbReference>
<dbReference type="PANTHER" id="PTHR22760:SF4">
    <property type="entry name" value="GPI MANNOSYLTRANSFERASE 3"/>
    <property type="match status" value="1"/>
</dbReference>
<feature type="transmembrane region" description="Helical" evidence="10">
    <location>
        <begin position="320"/>
        <end position="337"/>
    </location>
</feature>
<organism evidence="12 13">
    <name type="scientific">Acaulospora morrowiae</name>
    <dbReference type="NCBI Taxonomy" id="94023"/>
    <lineage>
        <taxon>Eukaryota</taxon>
        <taxon>Fungi</taxon>
        <taxon>Fungi incertae sedis</taxon>
        <taxon>Mucoromycota</taxon>
        <taxon>Glomeromycotina</taxon>
        <taxon>Glomeromycetes</taxon>
        <taxon>Diversisporales</taxon>
        <taxon>Acaulosporaceae</taxon>
        <taxon>Acaulospora</taxon>
    </lineage>
</organism>
<keyword evidence="13" id="KW-1185">Reference proteome</keyword>
<comment type="function">
    <text evidence="9">Mannosyltransferase involved in glycosylphosphatidylinositol-anchor biosynthesis. Transfers the third mannose to Man2-GlcN-acyl-PI during GPI precursor assembly.</text>
</comment>
<feature type="transmembrane region" description="Helical" evidence="10">
    <location>
        <begin position="358"/>
        <end position="377"/>
    </location>
</feature>
<comment type="similarity">
    <text evidence="2">Belongs to the glycosyltransferase 22 family. PIGB subfamily.</text>
</comment>
<evidence type="ECO:0000256" key="8">
    <source>
        <dbReference type="ARBA" id="ARBA00023136"/>
    </source>
</evidence>
<keyword evidence="3 10" id="KW-0328">Glycosyltransferase</keyword>
<gene>
    <name evidence="12" type="ORF">AMORRO_LOCUS6088</name>
</gene>
<dbReference type="PANTHER" id="PTHR22760">
    <property type="entry name" value="GLYCOSYLTRANSFERASE"/>
    <property type="match status" value="1"/>
</dbReference>
<dbReference type="Proteomes" id="UP000789342">
    <property type="component" value="Unassembled WGS sequence"/>
</dbReference>
<evidence type="ECO:0000256" key="1">
    <source>
        <dbReference type="ARBA" id="ARBA00004477"/>
    </source>
</evidence>
<feature type="transmembrane region" description="Helical" evidence="10">
    <location>
        <begin position="218"/>
        <end position="241"/>
    </location>
</feature>
<feature type="region of interest" description="Disordered" evidence="11">
    <location>
        <begin position="25"/>
        <end position="44"/>
    </location>
</feature>
<keyword evidence="6 10" id="KW-0256">Endoplasmic reticulum</keyword>
<keyword evidence="5 10" id="KW-0812">Transmembrane</keyword>